<dbReference type="RefSeq" id="WP_025167611.1">
    <property type="nucleotide sequence ID" value="NZ_AWSQ01000010.1"/>
</dbReference>
<evidence type="ECO:0000313" key="1">
    <source>
        <dbReference type="EMBL" id="KFX67522.1"/>
    </source>
</evidence>
<comment type="caution">
    <text evidence="1">The sequence shown here is derived from an EMBL/GenBank/DDBJ whole genome shotgun (WGS) entry which is preliminary data.</text>
</comment>
<organism evidence="1 2">
    <name type="scientific">Pseudomonas taeanensis MS-3</name>
    <dbReference type="NCBI Taxonomy" id="1395571"/>
    <lineage>
        <taxon>Bacteria</taxon>
        <taxon>Pseudomonadati</taxon>
        <taxon>Pseudomonadota</taxon>
        <taxon>Gammaproteobacteria</taxon>
        <taxon>Pseudomonadales</taxon>
        <taxon>Pseudomonadaceae</taxon>
        <taxon>Pseudomonas</taxon>
    </lineage>
</organism>
<reference evidence="1 2" key="1">
    <citation type="journal article" date="2014" name="Genome Announc.">
        <title>Draft Genome Sequence of Petroleum Oil-Degrading Marine Bacterium Pseudomonas taeanensis Strain MS-3, Isolated from a Crude Oil-Contaminated Seashore.</title>
        <authorList>
            <person name="Lee S.Y."/>
            <person name="Kim S.H."/>
            <person name="Lee D.G."/>
            <person name="Shin S."/>
            <person name="Yun S.H."/>
            <person name="Choi C.W."/>
            <person name="Chung Y.H."/>
            <person name="Choi J.S."/>
            <person name="Kahng H.Y."/>
            <person name="Kim S.I."/>
        </authorList>
    </citation>
    <scope>NUCLEOTIDE SEQUENCE [LARGE SCALE GENOMIC DNA]</scope>
    <source>
        <strain evidence="1 2">MS-3</strain>
    </source>
</reference>
<keyword evidence="2" id="KW-1185">Reference proteome</keyword>
<accession>A0A0A1YDL3</accession>
<dbReference type="eggNOG" id="ENOG5034BWX">
    <property type="taxonomic scope" value="Bacteria"/>
</dbReference>
<sequence>MGELRRTETGSGLYERLLQRLALALDEADSLSRVSADPPRDLELHGLTSAELELIRAYLDRDLNWLRGWHAAAEELAQLEQWPAQTLKPWRSAHKPAARGHGKAKPPLKQRVQLCCAVCGVAADWQPGKGTKACSACGSQLFRASNPH</sequence>
<gene>
    <name evidence="1" type="ORF">TMS3_0123395</name>
</gene>
<name>A0A0A1YDL3_9PSED</name>
<dbReference type="AlphaFoldDB" id="A0A0A1YDL3"/>
<dbReference type="Proteomes" id="UP000030063">
    <property type="component" value="Unassembled WGS sequence"/>
</dbReference>
<evidence type="ECO:0000313" key="2">
    <source>
        <dbReference type="Proteomes" id="UP000030063"/>
    </source>
</evidence>
<proteinExistence type="predicted"/>
<dbReference type="STRING" id="1395571.TMS3_0123395"/>
<protein>
    <submittedName>
        <fullName evidence="1">Uncharacterized protein</fullName>
    </submittedName>
</protein>
<dbReference type="OrthoDB" id="6892877at2"/>
<dbReference type="EMBL" id="AWSQ01000010">
    <property type="protein sequence ID" value="KFX67522.1"/>
    <property type="molecule type" value="Genomic_DNA"/>
</dbReference>